<evidence type="ECO:0000313" key="3">
    <source>
        <dbReference type="Proteomes" id="UP000198589"/>
    </source>
</evidence>
<evidence type="ECO:0000313" key="2">
    <source>
        <dbReference type="EMBL" id="SFE81853.1"/>
    </source>
</evidence>
<sequence length="522" mass="57446">MTSNSLSTATRDELMDRARAAGIRGRSSMSKTQLAANLRESGAAGPGEGSGEGGAEGEDGGRRGTRDGRVPVGSRVESFRQLAEARARGEMVLLPRMLRGNDRRMHVRETVREDHETRIATSDVEAREKFDKLAGSVFHFFRGTNLLFYRDILGEDARMPTVLALGDVHPGKFGVMPSSDNVPVFGVNDFDDAFYAPFTWDLKRGVVGFMLGAAEKSGLKPKKQRAVAERFVRGYIEGIAAYATDGNEQDEQLRLDNAPPMIAELIGDVLERGRAEWLAETLLDEQGSGFRTDGELVPVSSRRPEFQDLVDRYVRENDVAVPARAGGMRVKDVAERKGAGTASLGLSRYFVLIEGPRADGTDDLLLEFKRARRSALAGLVPPSGFEVDRQGDRIRHAQRVHLVNGDVFYGSVDFDGHSFMVRERAPFRDDMSLGSLSAGEWKEYAGICGGVLAHTHAMSDENGLIDYDIEPAIMDAIGGHDLFVDDLLRFADEAAARVRRDHEHFVADHELGAFRSVDVVYR</sequence>
<name>A0A1I2DNJ9_9ACTN</name>
<dbReference type="PANTHER" id="PTHR39441">
    <property type="entry name" value="DUF2252 DOMAIN-CONTAINING PROTEIN"/>
    <property type="match status" value="1"/>
</dbReference>
<feature type="compositionally biased region" description="Basic and acidic residues" evidence="1">
    <location>
        <begin position="59"/>
        <end position="69"/>
    </location>
</feature>
<reference evidence="3" key="1">
    <citation type="submission" date="2016-10" db="EMBL/GenBank/DDBJ databases">
        <authorList>
            <person name="Varghese N."/>
            <person name="Submissions S."/>
        </authorList>
    </citation>
    <scope>NUCLEOTIDE SEQUENCE [LARGE SCALE GENOMIC DNA]</scope>
    <source>
        <strain evidence="3">DSM 46838</strain>
    </source>
</reference>
<protein>
    <submittedName>
        <fullName evidence="2">Uncharacterized conserved protein, DUF2252 family</fullName>
    </submittedName>
</protein>
<dbReference type="EMBL" id="FOND01000006">
    <property type="protein sequence ID" value="SFE81853.1"/>
    <property type="molecule type" value="Genomic_DNA"/>
</dbReference>
<dbReference type="Proteomes" id="UP000198589">
    <property type="component" value="Unassembled WGS sequence"/>
</dbReference>
<gene>
    <name evidence="2" type="ORF">SAMN05216574_10654</name>
</gene>
<feature type="region of interest" description="Disordered" evidence="1">
    <location>
        <begin position="1"/>
        <end position="73"/>
    </location>
</feature>
<keyword evidence="3" id="KW-1185">Reference proteome</keyword>
<accession>A0A1I2DNJ9</accession>
<feature type="compositionally biased region" description="Basic and acidic residues" evidence="1">
    <location>
        <begin position="10"/>
        <end position="19"/>
    </location>
</feature>
<dbReference type="RefSeq" id="WP_175527186.1">
    <property type="nucleotide sequence ID" value="NZ_FOND01000006.1"/>
</dbReference>
<dbReference type="STRING" id="1798228.SAMN05216574_10654"/>
<dbReference type="AlphaFoldDB" id="A0A1I2DNJ9"/>
<organism evidence="2 3">
    <name type="scientific">Blastococcus tunisiensis</name>
    <dbReference type="NCBI Taxonomy" id="1798228"/>
    <lineage>
        <taxon>Bacteria</taxon>
        <taxon>Bacillati</taxon>
        <taxon>Actinomycetota</taxon>
        <taxon>Actinomycetes</taxon>
        <taxon>Geodermatophilales</taxon>
        <taxon>Geodermatophilaceae</taxon>
        <taxon>Blastococcus</taxon>
    </lineage>
</organism>
<dbReference type="Pfam" id="PF10009">
    <property type="entry name" value="DUF2252"/>
    <property type="match status" value="1"/>
</dbReference>
<evidence type="ECO:0000256" key="1">
    <source>
        <dbReference type="SAM" id="MobiDB-lite"/>
    </source>
</evidence>
<proteinExistence type="predicted"/>
<dbReference type="InterPro" id="IPR018721">
    <property type="entry name" value="DUF2252"/>
</dbReference>
<feature type="compositionally biased region" description="Gly residues" evidence="1">
    <location>
        <begin position="44"/>
        <end position="54"/>
    </location>
</feature>
<dbReference type="PANTHER" id="PTHR39441:SF1">
    <property type="entry name" value="DUF2252 DOMAIN-CONTAINING PROTEIN"/>
    <property type="match status" value="1"/>
</dbReference>